<proteinExistence type="predicted"/>
<dbReference type="Gene3D" id="3.40.50.720">
    <property type="entry name" value="NAD(P)-binding Rossmann-like Domain"/>
    <property type="match status" value="1"/>
</dbReference>
<keyword evidence="1" id="KW-0732">Signal</keyword>
<keyword evidence="3" id="KW-1185">Reference proteome</keyword>
<comment type="caution">
    <text evidence="2">The sequence shown here is derived from an EMBL/GenBank/DDBJ whole genome shotgun (WGS) entry which is preliminary data.</text>
</comment>
<evidence type="ECO:0000256" key="1">
    <source>
        <dbReference type="SAM" id="SignalP"/>
    </source>
</evidence>
<dbReference type="PANTHER" id="PTHR14097">
    <property type="entry name" value="OXIDOREDUCTASE HTATIP2"/>
    <property type="match status" value="1"/>
</dbReference>
<sequence length="193" mass="21515">MGKRFWQRRKMWLTPCHLAIRHLILTRATNLIGSGVLDTVLKIKDITKISILSRRHVTMAQQAEDARVNVITQKNFSHYRSDVLDQLKGASGVVWALGISQAKVSKEQARLPLHCEAEISLSEMRAVYPRLHTVAVGPGVVNASDHAAIRAYIPDQGLLCRSWFPNSDAYEIAAMPDRAVGQFLNGNGYGEVR</sequence>
<feature type="chain" id="PRO_5046147056" description="NmrA-like domain-containing protein" evidence="1">
    <location>
        <begin position="29"/>
        <end position="193"/>
    </location>
</feature>
<evidence type="ECO:0008006" key="4">
    <source>
        <dbReference type="Google" id="ProtNLM"/>
    </source>
</evidence>
<name>A0ABR1HWP8_9HYPO</name>
<dbReference type="Proteomes" id="UP001498421">
    <property type="component" value="Unassembled WGS sequence"/>
</dbReference>
<organism evidence="2 3">
    <name type="scientific">Neonectria magnoliae</name>
    <dbReference type="NCBI Taxonomy" id="2732573"/>
    <lineage>
        <taxon>Eukaryota</taxon>
        <taxon>Fungi</taxon>
        <taxon>Dikarya</taxon>
        <taxon>Ascomycota</taxon>
        <taxon>Pezizomycotina</taxon>
        <taxon>Sordariomycetes</taxon>
        <taxon>Hypocreomycetidae</taxon>
        <taxon>Hypocreales</taxon>
        <taxon>Nectriaceae</taxon>
        <taxon>Neonectria</taxon>
    </lineage>
</organism>
<accession>A0ABR1HWP8</accession>
<evidence type="ECO:0000313" key="3">
    <source>
        <dbReference type="Proteomes" id="UP001498421"/>
    </source>
</evidence>
<dbReference type="EMBL" id="JAZAVK010000079">
    <property type="protein sequence ID" value="KAK7425608.1"/>
    <property type="molecule type" value="Genomic_DNA"/>
</dbReference>
<evidence type="ECO:0000313" key="2">
    <source>
        <dbReference type="EMBL" id="KAK7425608.1"/>
    </source>
</evidence>
<protein>
    <recommendedName>
        <fullName evidence="4">NmrA-like domain-containing protein</fullName>
    </recommendedName>
</protein>
<dbReference type="PANTHER" id="PTHR14097:SF8">
    <property type="entry name" value="NAD(P)-BINDING DOMAIN-CONTAINING PROTEIN"/>
    <property type="match status" value="1"/>
</dbReference>
<gene>
    <name evidence="2" type="ORF">QQZ08_007931</name>
</gene>
<reference evidence="2 3" key="1">
    <citation type="journal article" date="2025" name="Microbiol. Resour. Announc.">
        <title>Draft genome sequences for Neonectria magnoliae and Neonectria punicea, canker pathogens of Liriodendron tulipifera and Acer saccharum in West Virginia.</title>
        <authorList>
            <person name="Petronek H.M."/>
            <person name="Kasson M.T."/>
            <person name="Metheny A.M."/>
            <person name="Stauder C.M."/>
            <person name="Lovett B."/>
            <person name="Lynch S.C."/>
            <person name="Garnas J.R."/>
            <person name="Kasson L.R."/>
            <person name="Stajich J.E."/>
        </authorList>
    </citation>
    <scope>NUCLEOTIDE SEQUENCE [LARGE SCALE GENOMIC DNA]</scope>
    <source>
        <strain evidence="2 3">NRRL 64651</strain>
    </source>
</reference>
<feature type="signal peptide" evidence="1">
    <location>
        <begin position="1"/>
        <end position="28"/>
    </location>
</feature>